<accession>A0ABM6HVA7</accession>
<keyword evidence="1" id="KW-1133">Transmembrane helix</keyword>
<proteinExistence type="predicted"/>
<protein>
    <submittedName>
        <fullName evidence="2">Uncharacterized protein</fullName>
    </submittedName>
</protein>
<dbReference type="EMBL" id="CP016329">
    <property type="protein sequence ID" value="AQN80244.1"/>
    <property type="molecule type" value="Genomic_DNA"/>
</dbReference>
<dbReference type="RefSeq" id="WP_077283058.1">
    <property type="nucleotide sequence ID" value="NZ_CP016329.1"/>
</dbReference>
<evidence type="ECO:0000313" key="2">
    <source>
        <dbReference type="EMBL" id="AQN80244.1"/>
    </source>
</evidence>
<reference evidence="2 3" key="1">
    <citation type="submission" date="2016-06" db="EMBL/GenBank/DDBJ databases">
        <authorList>
            <person name="Kim H.J."/>
        </authorList>
    </citation>
    <scope>NUCLEOTIDE SEQUENCE [LARGE SCALE GENOMIC DNA]</scope>
    <source>
        <strain evidence="2 3">KFRI01</strain>
    </source>
</reference>
<sequence length="122" mass="14315">MNWVVLVIMLVLVAYIFWQRHLIYVFREAGRFNSFYAKQLRALADQEKIQVQRANLCLRSIGYDLDKVASGDLTFKKPTQQEVDDIMKEHYALQSKSKQIDARLEVEMEEYDGGREFDNYGG</sequence>
<dbReference type="Proteomes" id="UP000188147">
    <property type="component" value="Chromosome"/>
</dbReference>
<keyword evidence="3" id="KW-1185">Reference proteome</keyword>
<gene>
    <name evidence="2" type="ORF">A9176_07740</name>
</gene>
<keyword evidence="1" id="KW-0812">Transmembrane</keyword>
<name>A0ABM6HVA7_9LACO</name>
<organism evidence="2 3">
    <name type="scientific">Leuconostoc garlicum</name>
    <dbReference type="NCBI Taxonomy" id="255248"/>
    <lineage>
        <taxon>Bacteria</taxon>
        <taxon>Bacillati</taxon>
        <taxon>Bacillota</taxon>
        <taxon>Bacilli</taxon>
        <taxon>Lactobacillales</taxon>
        <taxon>Lactobacillaceae</taxon>
        <taxon>Leuconostoc</taxon>
    </lineage>
</organism>
<keyword evidence="1" id="KW-0472">Membrane</keyword>
<evidence type="ECO:0000313" key="3">
    <source>
        <dbReference type="Proteomes" id="UP000188147"/>
    </source>
</evidence>
<feature type="transmembrane region" description="Helical" evidence="1">
    <location>
        <begin position="6"/>
        <end position="26"/>
    </location>
</feature>
<evidence type="ECO:0000256" key="1">
    <source>
        <dbReference type="SAM" id="Phobius"/>
    </source>
</evidence>